<gene>
    <name evidence="1" type="ORF">HAX54_002243</name>
</gene>
<dbReference type="EMBL" id="JACEIK010011000">
    <property type="protein sequence ID" value="MCE3215388.1"/>
    <property type="molecule type" value="Genomic_DNA"/>
</dbReference>
<organism evidence="1 2">
    <name type="scientific">Datura stramonium</name>
    <name type="common">Jimsonweed</name>
    <name type="synonym">Common thornapple</name>
    <dbReference type="NCBI Taxonomy" id="4076"/>
    <lineage>
        <taxon>Eukaryota</taxon>
        <taxon>Viridiplantae</taxon>
        <taxon>Streptophyta</taxon>
        <taxon>Embryophyta</taxon>
        <taxon>Tracheophyta</taxon>
        <taxon>Spermatophyta</taxon>
        <taxon>Magnoliopsida</taxon>
        <taxon>eudicotyledons</taxon>
        <taxon>Gunneridae</taxon>
        <taxon>Pentapetalae</taxon>
        <taxon>asterids</taxon>
        <taxon>lamiids</taxon>
        <taxon>Solanales</taxon>
        <taxon>Solanaceae</taxon>
        <taxon>Solanoideae</taxon>
        <taxon>Datureae</taxon>
        <taxon>Datura</taxon>
    </lineage>
</organism>
<evidence type="ECO:0000313" key="2">
    <source>
        <dbReference type="Proteomes" id="UP000823775"/>
    </source>
</evidence>
<dbReference type="Proteomes" id="UP000823775">
    <property type="component" value="Unassembled WGS sequence"/>
</dbReference>
<protein>
    <submittedName>
        <fullName evidence="1">Uncharacterized protein</fullName>
    </submittedName>
</protein>
<evidence type="ECO:0000313" key="1">
    <source>
        <dbReference type="EMBL" id="MCE3215388.1"/>
    </source>
</evidence>
<comment type="caution">
    <text evidence="1">The sequence shown here is derived from an EMBL/GenBank/DDBJ whole genome shotgun (WGS) entry which is preliminary data.</text>
</comment>
<keyword evidence="2" id="KW-1185">Reference proteome</keyword>
<name>A0ABS8WTK5_DATST</name>
<reference evidence="1 2" key="1">
    <citation type="journal article" date="2021" name="BMC Genomics">
        <title>Datura genome reveals duplications of psychoactive alkaloid biosynthetic genes and high mutation rate following tissue culture.</title>
        <authorList>
            <person name="Rajewski A."/>
            <person name="Carter-House D."/>
            <person name="Stajich J."/>
            <person name="Litt A."/>
        </authorList>
    </citation>
    <scope>NUCLEOTIDE SEQUENCE [LARGE SCALE GENOMIC DNA]</scope>
    <source>
        <strain evidence="1">AR-01</strain>
    </source>
</reference>
<sequence>WTLDCHGGSATAVFGHYSERLGTSHNSNFKRTPKIHLECREQKLYMFSKWKRYSDLNGIDEMTIG</sequence>
<feature type="non-terminal residue" evidence="1">
    <location>
        <position position="1"/>
    </location>
</feature>
<feature type="non-terminal residue" evidence="1">
    <location>
        <position position="65"/>
    </location>
</feature>
<proteinExistence type="predicted"/>
<accession>A0ABS8WTK5</accession>